<evidence type="ECO:0000259" key="5">
    <source>
        <dbReference type="Pfam" id="PF08531"/>
    </source>
</evidence>
<dbReference type="InterPro" id="IPR008902">
    <property type="entry name" value="Rhamnosid_concanavalin"/>
</dbReference>
<dbReference type="EC" id="3.2.1.40" evidence="2"/>
<dbReference type="Pfam" id="PF25788">
    <property type="entry name" value="Ig_Rha78A_N"/>
    <property type="match status" value="1"/>
</dbReference>
<evidence type="ECO:0000256" key="3">
    <source>
        <dbReference type="ARBA" id="ARBA00022801"/>
    </source>
</evidence>
<dbReference type="InterPro" id="IPR008979">
    <property type="entry name" value="Galactose-bd-like_sf"/>
</dbReference>
<dbReference type="AlphaFoldDB" id="A0A363P0Z8"/>
<name>A0A363P0Z8_9SPHI</name>
<dbReference type="InterPro" id="IPR016007">
    <property type="entry name" value="Alpha_rhamnosid"/>
</dbReference>
<dbReference type="SUPFAM" id="SSF48208">
    <property type="entry name" value="Six-hairpin glycosidases"/>
    <property type="match status" value="1"/>
</dbReference>
<dbReference type="PIRSF" id="PIRSF010631">
    <property type="entry name" value="A-rhamnsds"/>
    <property type="match status" value="1"/>
</dbReference>
<dbReference type="Gene3D" id="1.50.10.10">
    <property type="match status" value="1"/>
</dbReference>
<gene>
    <name evidence="8" type="ORF">DCO56_01690</name>
</gene>
<dbReference type="PANTHER" id="PTHR33307">
    <property type="entry name" value="ALPHA-RHAMNOSIDASE (EUROFUNG)"/>
    <property type="match status" value="1"/>
</dbReference>
<feature type="domain" description="Alpha-L-rhamnosidase concanavalin-like" evidence="4">
    <location>
        <begin position="345"/>
        <end position="456"/>
    </location>
</feature>
<feature type="domain" description="Alpha-L-rhamnosidase C-terminal" evidence="7">
    <location>
        <begin position="796"/>
        <end position="860"/>
    </location>
</feature>
<dbReference type="EMBL" id="QCXX01000001">
    <property type="protein sequence ID" value="PUV26608.1"/>
    <property type="molecule type" value="Genomic_DNA"/>
</dbReference>
<dbReference type="InterPro" id="IPR008928">
    <property type="entry name" value="6-hairpin_glycosidase_sf"/>
</dbReference>
<dbReference type="Pfam" id="PF08531">
    <property type="entry name" value="Bac_rhamnosid_N"/>
    <property type="match status" value="1"/>
</dbReference>
<dbReference type="OrthoDB" id="9766741at2"/>
<evidence type="ECO:0000313" key="8">
    <source>
        <dbReference type="EMBL" id="PUV26608.1"/>
    </source>
</evidence>
<evidence type="ECO:0000256" key="1">
    <source>
        <dbReference type="ARBA" id="ARBA00001445"/>
    </source>
</evidence>
<evidence type="ECO:0000259" key="4">
    <source>
        <dbReference type="Pfam" id="PF05592"/>
    </source>
</evidence>
<reference evidence="8 9" key="1">
    <citation type="submission" date="2018-04" db="EMBL/GenBank/DDBJ databases">
        <title>Sphingobacterium sp. M46 Genome.</title>
        <authorList>
            <person name="Cheng J."/>
            <person name="Li Y."/>
        </authorList>
    </citation>
    <scope>NUCLEOTIDE SEQUENCE [LARGE SCALE GENOMIC DNA]</scope>
    <source>
        <strain evidence="8 9">M46</strain>
    </source>
</reference>
<protein>
    <recommendedName>
        <fullName evidence="2">alpha-L-rhamnosidase</fullName>
        <ecNumber evidence="2">3.2.1.40</ecNumber>
    </recommendedName>
</protein>
<dbReference type="Gene3D" id="2.60.120.260">
    <property type="entry name" value="Galactose-binding domain-like"/>
    <property type="match status" value="2"/>
</dbReference>
<dbReference type="InterPro" id="IPR013783">
    <property type="entry name" value="Ig-like_fold"/>
</dbReference>
<dbReference type="Pfam" id="PF17390">
    <property type="entry name" value="Bac_rhamnosid_C"/>
    <property type="match status" value="1"/>
</dbReference>
<dbReference type="RefSeq" id="WP_108632899.1">
    <property type="nucleotide sequence ID" value="NZ_QCXX01000001.1"/>
</dbReference>
<dbReference type="InterPro" id="IPR035396">
    <property type="entry name" value="Bac_rhamnosid6H"/>
</dbReference>
<keyword evidence="3" id="KW-0378">Hydrolase</keyword>
<dbReference type="InterPro" id="IPR013737">
    <property type="entry name" value="Bac_rhamnosid_N"/>
</dbReference>
<dbReference type="InterPro" id="IPR035398">
    <property type="entry name" value="Bac_rhamnosid_C"/>
</dbReference>
<evidence type="ECO:0000313" key="9">
    <source>
        <dbReference type="Proteomes" id="UP000250831"/>
    </source>
</evidence>
<dbReference type="Pfam" id="PF05592">
    <property type="entry name" value="Bac_rhamnosid"/>
    <property type="match status" value="1"/>
</dbReference>
<dbReference type="Gene3D" id="2.60.40.10">
    <property type="entry name" value="Immunoglobulins"/>
    <property type="match status" value="1"/>
</dbReference>
<dbReference type="Pfam" id="PF17389">
    <property type="entry name" value="Bac_rhamnosid6H"/>
    <property type="match status" value="1"/>
</dbReference>
<proteinExistence type="predicted"/>
<dbReference type="Gene3D" id="2.60.420.10">
    <property type="entry name" value="Maltose phosphorylase, domain 3"/>
    <property type="match status" value="1"/>
</dbReference>
<feature type="domain" description="Bacterial alpha-L-rhamnosidase N-terminal" evidence="5">
    <location>
        <begin position="165"/>
        <end position="336"/>
    </location>
</feature>
<evidence type="ECO:0000259" key="7">
    <source>
        <dbReference type="Pfam" id="PF17390"/>
    </source>
</evidence>
<accession>A0A363P0Z8</accession>
<sequence length="879" mass="99323">MRKTLLMTMLCMGTVLYAQQRKECVPIALSCEHLQNPLGVDRQNPRLSWQLADKRQGAKQLAYQIMVDTDSMALVKNKAGSWNSGKQLNSDMLIHYKGRALKPQTKYFWKVLVWDKNGRPSTSSIASFETGMMGVEHWKGKWISDNHNIHEQPAPYFRRTFKAAKPIKSARAYVAVAGLYELSVNGEKIGDHRLDPMYTRFDKRTLYVVEDVTRQLQQGDNVLAVVLGNGWYNHQPLAVWDFDKAPWRDRPTFCLDLRIVYQDGSEETISSDQSWKTAAGPIRYNNIYTGEHYDARLEMPGWDMPTFDDTKWHTVRYRNPPSTNIVSQQTVPIRLVRSYEPKSMKKINDSTYVFDMGLNMAGLTKIKMQGKAGTVVRIKHGERLHANGRLDQSNIDVYYRGNKELEPFQTDILTLSGRKEDEFMAKFGYKGFRYVEVSCSEPVVLDKSAVTAYFMHSDVRPIGQLKTSSALINGLWEATNNAYLSNLMGYPTDCPQREKNGWTGDGHLAIETAYYNFDGITVYEKWMADHRDEQQENGVLPDIIPTGGWGYGTANGLDWTSTIAIIPWQTYLFYGDASLLAECYDNIKRYVDYVDGISPSGLTTFGRGDWVPVKSQSNLELTSSVYFYVDATILASAAKMFGKTADQQKYEQLSQKIKDAINAKFLDTEKGIYSTGTQTELSVPLYWGVVPEAMKAKVAANLNSKVEETNFHLDVGVLGAKALLNALKDNGYDETAYKVAVQDTYPSWGWWIVNGATTLLENWDLNATRDISDNHMMFGEIGGWFFKSIGGILPDPAQAGFKHVLLKPIFPKELKESSITYNSPYGNIVSSWKSNGNKVEYQVEIPANASATFYPPANIRNGKVIQLEAGKHNLNLELK</sequence>
<keyword evidence="9" id="KW-1185">Reference proteome</keyword>
<evidence type="ECO:0000259" key="6">
    <source>
        <dbReference type="Pfam" id="PF17389"/>
    </source>
</evidence>
<feature type="domain" description="Alpha-L-rhamnosidase six-hairpin glycosidase" evidence="6">
    <location>
        <begin position="462"/>
        <end position="789"/>
    </location>
</feature>
<dbReference type="GO" id="GO:0005975">
    <property type="term" value="P:carbohydrate metabolic process"/>
    <property type="evidence" value="ECO:0007669"/>
    <property type="project" value="InterPro"/>
</dbReference>
<dbReference type="GO" id="GO:0030596">
    <property type="term" value="F:alpha-L-rhamnosidase activity"/>
    <property type="evidence" value="ECO:0007669"/>
    <property type="project" value="UniProtKB-EC"/>
</dbReference>
<dbReference type="PANTHER" id="PTHR33307:SF6">
    <property type="entry name" value="ALPHA-RHAMNOSIDASE (EUROFUNG)-RELATED"/>
    <property type="match status" value="1"/>
</dbReference>
<dbReference type="Proteomes" id="UP000250831">
    <property type="component" value="Unassembled WGS sequence"/>
</dbReference>
<comment type="caution">
    <text evidence="8">The sequence shown here is derived from an EMBL/GenBank/DDBJ whole genome shotgun (WGS) entry which is preliminary data.</text>
</comment>
<dbReference type="SUPFAM" id="SSF49785">
    <property type="entry name" value="Galactose-binding domain-like"/>
    <property type="match status" value="1"/>
</dbReference>
<evidence type="ECO:0000256" key="2">
    <source>
        <dbReference type="ARBA" id="ARBA00012652"/>
    </source>
</evidence>
<organism evidence="8 9">
    <name type="scientific">Sphingobacterium athyrii</name>
    <dbReference type="NCBI Taxonomy" id="2152717"/>
    <lineage>
        <taxon>Bacteria</taxon>
        <taxon>Pseudomonadati</taxon>
        <taxon>Bacteroidota</taxon>
        <taxon>Sphingobacteriia</taxon>
        <taxon>Sphingobacteriales</taxon>
        <taxon>Sphingobacteriaceae</taxon>
        <taxon>Sphingobacterium</taxon>
    </lineage>
</organism>
<dbReference type="InterPro" id="IPR012341">
    <property type="entry name" value="6hp_glycosidase-like_sf"/>
</dbReference>
<comment type="catalytic activity">
    <reaction evidence="1">
        <text>Hydrolysis of terminal non-reducing alpha-L-rhamnose residues in alpha-L-rhamnosides.</text>
        <dbReference type="EC" id="3.2.1.40"/>
    </reaction>
</comment>